<organism evidence="1 2">
    <name type="scientific">Panagrolaimus sp. PS1159</name>
    <dbReference type="NCBI Taxonomy" id="55785"/>
    <lineage>
        <taxon>Eukaryota</taxon>
        <taxon>Metazoa</taxon>
        <taxon>Ecdysozoa</taxon>
        <taxon>Nematoda</taxon>
        <taxon>Chromadorea</taxon>
        <taxon>Rhabditida</taxon>
        <taxon>Tylenchina</taxon>
        <taxon>Panagrolaimomorpha</taxon>
        <taxon>Panagrolaimoidea</taxon>
        <taxon>Panagrolaimidae</taxon>
        <taxon>Panagrolaimus</taxon>
    </lineage>
</organism>
<sequence>MMKFQISLVFMVLIAFIFVPKESIANPITDCWNQWSRCSTWSSGANGILWDDCQNHCKCLGYANGGICVEVPSICFLFKKALQCQCQGTKGQPTGTNCL</sequence>
<reference evidence="2" key="1">
    <citation type="submission" date="2022-11" db="UniProtKB">
        <authorList>
            <consortium name="WormBaseParasite"/>
        </authorList>
    </citation>
    <scope>IDENTIFICATION</scope>
</reference>
<dbReference type="WBParaSite" id="PS1159_v2.g17786.t1">
    <property type="protein sequence ID" value="PS1159_v2.g17786.t1"/>
    <property type="gene ID" value="PS1159_v2.g17786"/>
</dbReference>
<evidence type="ECO:0000313" key="2">
    <source>
        <dbReference type="WBParaSite" id="PS1159_v2.g17786.t1"/>
    </source>
</evidence>
<protein>
    <submittedName>
        <fullName evidence="2">Theromacin</fullName>
    </submittedName>
</protein>
<evidence type="ECO:0000313" key="1">
    <source>
        <dbReference type="Proteomes" id="UP000887580"/>
    </source>
</evidence>
<name>A0AC35FKA1_9BILA</name>
<dbReference type="Proteomes" id="UP000887580">
    <property type="component" value="Unplaced"/>
</dbReference>
<proteinExistence type="predicted"/>
<accession>A0AC35FKA1</accession>